<organism evidence="2 3">
    <name type="scientific">Cupriavidus basilensis</name>
    <dbReference type="NCBI Taxonomy" id="68895"/>
    <lineage>
        <taxon>Bacteria</taxon>
        <taxon>Pseudomonadati</taxon>
        <taxon>Pseudomonadota</taxon>
        <taxon>Betaproteobacteria</taxon>
        <taxon>Burkholderiales</taxon>
        <taxon>Burkholderiaceae</taxon>
        <taxon>Cupriavidus</taxon>
    </lineage>
</organism>
<reference evidence="2 3" key="1">
    <citation type="submission" date="2023-03" db="EMBL/GenBank/DDBJ databases">
        <title>Draft assemblies of triclosan tolerant bacteria isolated from returned activated sludge.</title>
        <authorList>
            <person name="Van Hamelsveld S."/>
        </authorList>
    </citation>
    <scope>NUCLEOTIDE SEQUENCE [LARGE SCALE GENOMIC DNA]</scope>
    <source>
        <strain evidence="2 3">GW210010_S58</strain>
    </source>
</reference>
<protein>
    <submittedName>
        <fullName evidence="2">Uncharacterized protein</fullName>
    </submittedName>
</protein>
<evidence type="ECO:0000313" key="3">
    <source>
        <dbReference type="Proteomes" id="UP001216674"/>
    </source>
</evidence>
<evidence type="ECO:0000256" key="1">
    <source>
        <dbReference type="SAM" id="MobiDB-lite"/>
    </source>
</evidence>
<comment type="caution">
    <text evidence="2">The sequence shown here is derived from an EMBL/GenBank/DDBJ whole genome shotgun (WGS) entry which is preliminary data.</text>
</comment>
<accession>A0ABT6B3Q8</accession>
<feature type="compositionally biased region" description="Low complexity" evidence="1">
    <location>
        <begin position="13"/>
        <end position="25"/>
    </location>
</feature>
<evidence type="ECO:0000313" key="2">
    <source>
        <dbReference type="EMBL" id="MDF3839527.1"/>
    </source>
</evidence>
<dbReference type="EMBL" id="JARJLM010000686">
    <property type="protein sequence ID" value="MDF3839527.1"/>
    <property type="molecule type" value="Genomic_DNA"/>
</dbReference>
<proteinExistence type="predicted"/>
<feature type="region of interest" description="Disordered" evidence="1">
    <location>
        <begin position="1"/>
        <end position="25"/>
    </location>
</feature>
<dbReference type="RefSeq" id="WP_276269203.1">
    <property type="nucleotide sequence ID" value="NZ_JARJLM010000686.1"/>
</dbReference>
<sequence length="104" mass="10975">MAYTGPAGLAECAPPTRRTPAKPAFATKQEGVMAIIVIKDLPDSVELDREAMAAITGGARVRASHAWPLRKPGEGLRVIRYPEGFPGQPLAGTQARPAGGTKRK</sequence>
<dbReference type="Proteomes" id="UP001216674">
    <property type="component" value="Unassembled WGS sequence"/>
</dbReference>
<gene>
    <name evidence="2" type="ORF">P3W85_42315</name>
</gene>
<keyword evidence="3" id="KW-1185">Reference proteome</keyword>
<name>A0ABT6B3Q8_9BURK</name>
<feature type="region of interest" description="Disordered" evidence="1">
    <location>
        <begin position="83"/>
        <end position="104"/>
    </location>
</feature>